<reference evidence="2 3" key="1">
    <citation type="submission" date="2018-01" db="EMBL/GenBank/DDBJ databases">
        <authorList>
            <person name="Paulsen S."/>
            <person name="Gram L.K."/>
        </authorList>
    </citation>
    <scope>NUCLEOTIDE SEQUENCE [LARGE SCALE GENOMIC DNA]</scope>
    <source>
        <strain evidence="2 3">S3790</strain>
    </source>
</reference>
<sequence>MTRLAAVKAFLQSISFRELTLSIDLLASTYIGYFYLQRVFYATPEQLASATWLSELLLQVIIYSIAIMVISYIVLAVVSDNELAQPLDVREKQINLVGYKYTAYILQAGICIAIFQYQAEAQGFGPSIEYNIPFLPLHIMVSAFLLAEIANYSAQLYKGRTGDIYE</sequence>
<evidence type="ECO:0000256" key="1">
    <source>
        <dbReference type="SAM" id="Phobius"/>
    </source>
</evidence>
<reference evidence="3" key="2">
    <citation type="submission" date="2019-06" db="EMBL/GenBank/DDBJ databases">
        <title>Co-occurence of chitin degradation, pigmentation and bioactivity in marine Pseudoalteromonas.</title>
        <authorList>
            <person name="Sonnenschein E.C."/>
            <person name="Bech P.K."/>
        </authorList>
    </citation>
    <scope>NUCLEOTIDE SEQUENCE [LARGE SCALE GENOMIC DNA]</scope>
    <source>
        <strain evidence="3">S3790</strain>
    </source>
</reference>
<gene>
    <name evidence="2" type="ORF">CWC19_19475</name>
</gene>
<keyword evidence="1" id="KW-0812">Transmembrane</keyword>
<keyword evidence="1" id="KW-0472">Membrane</keyword>
<feature type="transmembrane region" description="Helical" evidence="1">
    <location>
        <begin position="56"/>
        <end position="78"/>
    </location>
</feature>
<dbReference type="RefSeq" id="WP_138593562.1">
    <property type="nucleotide sequence ID" value="NZ_PNBX01000121.1"/>
</dbReference>
<feature type="transmembrane region" description="Helical" evidence="1">
    <location>
        <begin position="130"/>
        <end position="150"/>
    </location>
</feature>
<feature type="transmembrane region" description="Helical" evidence="1">
    <location>
        <begin position="99"/>
        <end position="118"/>
    </location>
</feature>
<accession>A0A5S3UZS2</accession>
<dbReference type="EMBL" id="PNBX01000121">
    <property type="protein sequence ID" value="TMO63168.1"/>
    <property type="molecule type" value="Genomic_DNA"/>
</dbReference>
<evidence type="ECO:0008006" key="4">
    <source>
        <dbReference type="Google" id="ProtNLM"/>
    </source>
</evidence>
<evidence type="ECO:0000313" key="3">
    <source>
        <dbReference type="Proteomes" id="UP000307217"/>
    </source>
</evidence>
<evidence type="ECO:0000313" key="2">
    <source>
        <dbReference type="EMBL" id="TMO63168.1"/>
    </source>
</evidence>
<dbReference type="OrthoDB" id="6291006at2"/>
<protein>
    <recommendedName>
        <fullName evidence="4">DUF2975 domain-containing protein</fullName>
    </recommendedName>
</protein>
<keyword evidence="1" id="KW-1133">Transmembrane helix</keyword>
<dbReference type="AlphaFoldDB" id="A0A5S3UZS2"/>
<organism evidence="2 3">
    <name type="scientific">Pseudoalteromonas aurantia</name>
    <dbReference type="NCBI Taxonomy" id="43654"/>
    <lineage>
        <taxon>Bacteria</taxon>
        <taxon>Pseudomonadati</taxon>
        <taxon>Pseudomonadota</taxon>
        <taxon>Gammaproteobacteria</taxon>
        <taxon>Alteromonadales</taxon>
        <taxon>Pseudoalteromonadaceae</taxon>
        <taxon>Pseudoalteromonas</taxon>
    </lineage>
</organism>
<comment type="caution">
    <text evidence="2">The sequence shown here is derived from an EMBL/GenBank/DDBJ whole genome shotgun (WGS) entry which is preliminary data.</text>
</comment>
<feature type="transmembrane region" description="Helical" evidence="1">
    <location>
        <begin position="20"/>
        <end position="36"/>
    </location>
</feature>
<proteinExistence type="predicted"/>
<dbReference type="Proteomes" id="UP000307217">
    <property type="component" value="Unassembled WGS sequence"/>
</dbReference>
<name>A0A5S3UZS2_9GAMM</name>